<dbReference type="NCBIfam" id="TIGR01640">
    <property type="entry name" value="F_box_assoc_1"/>
    <property type="match status" value="1"/>
</dbReference>
<proteinExistence type="predicted"/>
<dbReference type="InterPro" id="IPR006527">
    <property type="entry name" value="F-box-assoc_dom_typ1"/>
</dbReference>
<evidence type="ECO:0000256" key="1">
    <source>
        <dbReference type="SAM" id="MobiDB-lite"/>
    </source>
</evidence>
<dbReference type="SMART" id="SM00256">
    <property type="entry name" value="FBOX"/>
    <property type="match status" value="1"/>
</dbReference>
<feature type="compositionally biased region" description="Acidic residues" evidence="1">
    <location>
        <begin position="187"/>
        <end position="203"/>
    </location>
</feature>
<dbReference type="KEGG" id="pavi:110747442"/>
<evidence type="ECO:0000259" key="2">
    <source>
        <dbReference type="SMART" id="SM00256"/>
    </source>
</evidence>
<protein>
    <submittedName>
        <fullName evidence="4">F-box/kelch-repeat protein At3g06240-like</fullName>
    </submittedName>
</protein>
<reference evidence="4" key="1">
    <citation type="submission" date="2025-08" db="UniProtKB">
        <authorList>
            <consortium name="RefSeq"/>
        </authorList>
    </citation>
    <scope>IDENTIFICATION</scope>
</reference>
<dbReference type="Pfam" id="PF00646">
    <property type="entry name" value="F-box"/>
    <property type="match status" value="1"/>
</dbReference>
<dbReference type="InterPro" id="IPR036047">
    <property type="entry name" value="F-box-like_dom_sf"/>
</dbReference>
<feature type="domain" description="F-box" evidence="2">
    <location>
        <begin position="16"/>
        <end position="56"/>
    </location>
</feature>
<dbReference type="InterPro" id="IPR011043">
    <property type="entry name" value="Gal_Oxase/kelch_b-propeller"/>
</dbReference>
<dbReference type="InterPro" id="IPR050796">
    <property type="entry name" value="SCF_F-box_component"/>
</dbReference>
<accession>A0A6P5RJZ0</accession>
<dbReference type="Proteomes" id="UP000515124">
    <property type="component" value="Unplaced"/>
</dbReference>
<gene>
    <name evidence="4" type="primary">LOC110747442</name>
</gene>
<dbReference type="InterPro" id="IPR001810">
    <property type="entry name" value="F-box_dom"/>
</dbReference>
<dbReference type="GeneID" id="110747442"/>
<dbReference type="Gene3D" id="1.20.1280.50">
    <property type="match status" value="1"/>
</dbReference>
<dbReference type="RefSeq" id="XP_021803309.1">
    <property type="nucleotide sequence ID" value="XM_021947617.1"/>
</dbReference>
<dbReference type="PANTHER" id="PTHR31672:SF13">
    <property type="entry name" value="F-BOX PROTEIN CPR30-LIKE"/>
    <property type="match status" value="1"/>
</dbReference>
<keyword evidence="3" id="KW-1185">Reference proteome</keyword>
<sequence length="433" mass="49064">RKPTQRTREMATLSKFSEDMMGNILSRLPPKSLMRFRCVLKSWHDLIDKPSFVDQHLSTSMDNKVTSSTYVLLKHNVLTDPSIKDDEKAVRATLFNPDSDQRDILLSSINLGSLVDDGLEIENHVVPPPMRGYALSLEIAGSCDGLICLNTFNSEEIVLCNPALEEYRVLPKSCILLPPRVPRQVEENEDDDYYEEDDDEEIESNPKCVGFGYDPNSKDYKVVRAAQFVSGVFTQHPSKVEVYSLAADTWREIPVDIQPHGSLNPSYQMYFKGFFYWIAYWTEERNVILSFDMSEEVFHDIALPESGPDAYEYTSIAVWKDSLVLLTYPVENEAPKTIDLWVLDEDLKGAKGLWTKHLAIGPLEKGVEAPLVFWKDEELLMVTTNGDVVNYSLDTLKLKHVPRHGLGEPTNIQAVPYVNSIVSIKPGNKIESI</sequence>
<dbReference type="CDD" id="cd22157">
    <property type="entry name" value="F-box_AtFBW1-like"/>
    <property type="match status" value="1"/>
</dbReference>
<dbReference type="SUPFAM" id="SSF50965">
    <property type="entry name" value="Galactose oxidase, central domain"/>
    <property type="match status" value="1"/>
</dbReference>
<organism evidence="3 4">
    <name type="scientific">Prunus avium</name>
    <name type="common">Cherry</name>
    <name type="synonym">Cerasus avium</name>
    <dbReference type="NCBI Taxonomy" id="42229"/>
    <lineage>
        <taxon>Eukaryota</taxon>
        <taxon>Viridiplantae</taxon>
        <taxon>Streptophyta</taxon>
        <taxon>Embryophyta</taxon>
        <taxon>Tracheophyta</taxon>
        <taxon>Spermatophyta</taxon>
        <taxon>Magnoliopsida</taxon>
        <taxon>eudicotyledons</taxon>
        <taxon>Gunneridae</taxon>
        <taxon>Pentapetalae</taxon>
        <taxon>rosids</taxon>
        <taxon>fabids</taxon>
        <taxon>Rosales</taxon>
        <taxon>Rosaceae</taxon>
        <taxon>Amygdaloideae</taxon>
        <taxon>Amygdaleae</taxon>
        <taxon>Prunus</taxon>
    </lineage>
</organism>
<evidence type="ECO:0000313" key="3">
    <source>
        <dbReference type="Proteomes" id="UP000515124"/>
    </source>
</evidence>
<feature type="non-terminal residue" evidence="4">
    <location>
        <position position="1"/>
    </location>
</feature>
<dbReference type="SUPFAM" id="SSF81383">
    <property type="entry name" value="F-box domain"/>
    <property type="match status" value="1"/>
</dbReference>
<name>A0A6P5RJZ0_PRUAV</name>
<dbReference type="PANTHER" id="PTHR31672">
    <property type="entry name" value="BNACNNG10540D PROTEIN"/>
    <property type="match status" value="1"/>
</dbReference>
<evidence type="ECO:0000313" key="4">
    <source>
        <dbReference type="RefSeq" id="XP_021803309.1"/>
    </source>
</evidence>
<dbReference type="InterPro" id="IPR017451">
    <property type="entry name" value="F-box-assoc_interact_dom"/>
</dbReference>
<feature type="region of interest" description="Disordered" evidence="1">
    <location>
        <begin position="186"/>
        <end position="205"/>
    </location>
</feature>
<dbReference type="Pfam" id="PF07734">
    <property type="entry name" value="FBA_1"/>
    <property type="match status" value="1"/>
</dbReference>
<dbReference type="AlphaFoldDB" id="A0A6P5RJZ0"/>